<evidence type="ECO:0000313" key="11">
    <source>
        <dbReference type="Proteomes" id="UP000037146"/>
    </source>
</evidence>
<dbReference type="PANTHER" id="PTHR34582:SF5">
    <property type="entry name" value="UPF0702 TRANSMEMBRANE PROTEIN YETF"/>
    <property type="match status" value="1"/>
</dbReference>
<name>A0A0K9GQ68_9BACI</name>
<evidence type="ECO:0000259" key="9">
    <source>
        <dbReference type="Pfam" id="PF20730"/>
    </source>
</evidence>
<feature type="domain" description="YetF C-terminal" evidence="8">
    <location>
        <begin position="90"/>
        <end position="222"/>
    </location>
</feature>
<feature type="transmembrane region" description="Helical" evidence="7">
    <location>
        <begin position="12"/>
        <end position="31"/>
    </location>
</feature>
<protein>
    <submittedName>
        <fullName evidence="10">Membrane protein</fullName>
    </submittedName>
</protein>
<keyword evidence="6 7" id="KW-0472">Membrane</keyword>
<dbReference type="InterPro" id="IPR023090">
    <property type="entry name" value="UPF0702_alpha/beta_dom_sf"/>
</dbReference>
<evidence type="ECO:0000256" key="6">
    <source>
        <dbReference type="ARBA" id="ARBA00023136"/>
    </source>
</evidence>
<keyword evidence="11" id="KW-1185">Reference proteome</keyword>
<dbReference type="Gene3D" id="3.30.240.20">
    <property type="entry name" value="bsu07140 like domains"/>
    <property type="match status" value="2"/>
</dbReference>
<evidence type="ECO:0000256" key="7">
    <source>
        <dbReference type="SAM" id="Phobius"/>
    </source>
</evidence>
<feature type="transmembrane region" description="Helical" evidence="7">
    <location>
        <begin position="67"/>
        <end position="89"/>
    </location>
</feature>
<dbReference type="AlphaFoldDB" id="A0A0K9GQ68"/>
<dbReference type="GO" id="GO:0005886">
    <property type="term" value="C:plasma membrane"/>
    <property type="evidence" value="ECO:0007669"/>
    <property type="project" value="UniProtKB-SubCell"/>
</dbReference>
<dbReference type="PANTHER" id="PTHR34582">
    <property type="entry name" value="UPF0702 TRANSMEMBRANE PROTEIN YCAP"/>
    <property type="match status" value="1"/>
</dbReference>
<dbReference type="Proteomes" id="UP000037146">
    <property type="component" value="Unassembled WGS sequence"/>
</dbReference>
<dbReference type="STRING" id="1679170.AC625_04035"/>
<organism evidence="10 11">
    <name type="scientific">Peribacillus loiseleuriae</name>
    <dbReference type="NCBI Taxonomy" id="1679170"/>
    <lineage>
        <taxon>Bacteria</taxon>
        <taxon>Bacillati</taxon>
        <taxon>Bacillota</taxon>
        <taxon>Bacilli</taxon>
        <taxon>Bacillales</taxon>
        <taxon>Bacillaceae</taxon>
        <taxon>Peribacillus</taxon>
    </lineage>
</organism>
<comment type="caution">
    <text evidence="10">The sequence shown here is derived from an EMBL/GenBank/DDBJ whole genome shotgun (WGS) entry which is preliminary data.</text>
</comment>
<gene>
    <name evidence="10" type="ORF">AC625_04035</name>
</gene>
<comment type="similarity">
    <text evidence="2">Belongs to the UPF0702 family.</text>
</comment>
<sequence length="235" mass="27001">MDFFQSQESLTGIQWILRAIVSFFFLLFVAKFMGQRSLSQLRLLDYIIALIIGNIIAHPLSDPELGLKGSMITMTVLVLLYLAGVFLSLKWGTFRKFVEAPPFPLIENGEIISQGLNRARINIDILLTELRKEKIEDPKKVSLALWEPNGTISFFMNPQYQAVTPSDLHIETKAFHYPTTIIKEGKIDHNELNRIGKDELWLINTIRNTYNLDVKEILLATIDQNDHIKFFLHIS</sequence>
<keyword evidence="5 7" id="KW-1133">Transmembrane helix</keyword>
<dbReference type="InterPro" id="IPR048454">
    <property type="entry name" value="YetF_N"/>
</dbReference>
<evidence type="ECO:0000256" key="3">
    <source>
        <dbReference type="ARBA" id="ARBA00022475"/>
    </source>
</evidence>
<dbReference type="OrthoDB" id="1899680at2"/>
<dbReference type="PATRIC" id="fig|1679170.3.peg.860"/>
<comment type="subcellular location">
    <subcellularLocation>
        <location evidence="1">Cell membrane</location>
        <topology evidence="1">Multi-pass membrane protein</topology>
    </subcellularLocation>
</comment>
<reference evidence="11" key="1">
    <citation type="submission" date="2015-07" db="EMBL/GenBank/DDBJ databases">
        <title>Genome sequencing project for genomic taxonomy and phylogenomics of Bacillus-like bacteria.</title>
        <authorList>
            <person name="Liu B."/>
            <person name="Wang J."/>
            <person name="Zhu Y."/>
            <person name="Liu G."/>
            <person name="Chen Q."/>
            <person name="Chen Z."/>
            <person name="Lan J."/>
            <person name="Che J."/>
            <person name="Ge C."/>
            <person name="Shi H."/>
            <person name="Pan Z."/>
            <person name="Liu X."/>
        </authorList>
    </citation>
    <scope>NUCLEOTIDE SEQUENCE [LARGE SCALE GENOMIC DNA]</scope>
    <source>
        <strain evidence="11">FJAT-27997</strain>
    </source>
</reference>
<evidence type="ECO:0000256" key="4">
    <source>
        <dbReference type="ARBA" id="ARBA00022692"/>
    </source>
</evidence>
<evidence type="ECO:0000313" key="10">
    <source>
        <dbReference type="EMBL" id="KMY48783.1"/>
    </source>
</evidence>
<feature type="transmembrane region" description="Helical" evidence="7">
    <location>
        <begin position="43"/>
        <end position="61"/>
    </location>
</feature>
<dbReference type="InterPro" id="IPR007353">
    <property type="entry name" value="DUF421"/>
</dbReference>
<evidence type="ECO:0000256" key="5">
    <source>
        <dbReference type="ARBA" id="ARBA00022989"/>
    </source>
</evidence>
<evidence type="ECO:0000256" key="2">
    <source>
        <dbReference type="ARBA" id="ARBA00006448"/>
    </source>
</evidence>
<evidence type="ECO:0000259" key="8">
    <source>
        <dbReference type="Pfam" id="PF04239"/>
    </source>
</evidence>
<keyword evidence="3" id="KW-1003">Cell membrane</keyword>
<dbReference type="Pfam" id="PF04239">
    <property type="entry name" value="DUF421"/>
    <property type="match status" value="1"/>
</dbReference>
<dbReference type="Pfam" id="PF20730">
    <property type="entry name" value="YetF_N"/>
    <property type="match status" value="1"/>
</dbReference>
<feature type="domain" description="YetF-like N-terminal transmembrane" evidence="9">
    <location>
        <begin position="14"/>
        <end position="82"/>
    </location>
</feature>
<proteinExistence type="inferred from homology"/>
<dbReference type="RefSeq" id="WP_049680109.1">
    <property type="nucleotide sequence ID" value="NZ_LFZW01000001.1"/>
</dbReference>
<evidence type="ECO:0000256" key="1">
    <source>
        <dbReference type="ARBA" id="ARBA00004651"/>
    </source>
</evidence>
<keyword evidence="4 7" id="KW-0812">Transmembrane</keyword>
<accession>A0A0K9GQ68</accession>
<dbReference type="EMBL" id="LFZW01000001">
    <property type="protein sequence ID" value="KMY48783.1"/>
    <property type="molecule type" value="Genomic_DNA"/>
</dbReference>